<dbReference type="AlphaFoldDB" id="A0A4R9BAP6"/>
<dbReference type="CDD" id="cd04847">
    <property type="entry name" value="Peptidases_S8_Subtilisin_like_2"/>
    <property type="match status" value="1"/>
</dbReference>
<accession>A0A4R9BAP6</accession>
<dbReference type="EMBL" id="SOHH01000056">
    <property type="protein sequence ID" value="TFD79213.1"/>
    <property type="molecule type" value="Genomic_DNA"/>
</dbReference>
<dbReference type="GO" id="GO:0006508">
    <property type="term" value="P:proteolysis"/>
    <property type="evidence" value="ECO:0007669"/>
    <property type="project" value="InterPro"/>
</dbReference>
<sequence length="845" mass="94238">MAEVGRDLDHLYVHGYAEAADFHRKISPRAKRRVVSRGEHGAGLKNSAEDAFTSFDADLDERIPTDDELRATGTVIVLEGEGATFPLKIDSLNAYTSGRARKPKWLLLSVRGGRDSEPELATVWVSDAYRQEFLKLFQDFLDVETIKGNPKNQDLIANISRIRRAVLSDLWTSEGEPARSGTHWWELWLDSDSEHLATLDGFVQTYRMRSLSRSLRLRDRVIVWVEASWKQLEILPFTSVPIMEIRKPEFIDTVEDLSADEQLDYVTDLAGRIVPASEDAPAVCHLDTGVMRTHALLRDSLSIADHHTIFGSEATASDVHERGHGTSMAGLALFGDLEPLLVASNEVRLRHRLESVRMWPTKSEHQQQPLDLASATVQAAALPEVVSQRRRVYCLTLSTAPDRPGEPTLWSASVDALAVGTDSTRDGDQIQLLSEPDFDQARLILVAAGNVAPPYIDDHRTYSATSPIEDPAQAWNALTVGAYTDLVELPTHPQYAGWAAIAGAGDLSPHSRTSTFFDRNRWPIKPDICMEGGNVLSDGAGGYHERHSSLSLRSTGHTSDVALTSANATSAATAQAARLAALAMDRYPAYWPETIRGMLTHSAEWTESMKRDLDVDHRKGSRHHLLRQFGWGVPTEETVLNSSRRAVTLVTQDEFVPFEGSSYAMRQFRLHSLPWPTDILQDLGEAEVRLRVTLSYFVEPSASRRGWRNKYTYPSHRLQFDLQGRTENQTEFVARVNREAQNSEEGSAPGQNESERWFLGAQARHLGSLHQDEWHGTGAELAHCNNVAVYPVGGWWKNNHRVDRRDTPVRYSLLLSLQTKEQGVDLYAPIATQLHVPIATAIAAT</sequence>
<feature type="domain" description="Peptidase S8/S53" evidence="1">
    <location>
        <begin position="281"/>
        <end position="632"/>
    </location>
</feature>
<proteinExistence type="predicted"/>
<name>A0A4R9BAP6_9MICO</name>
<dbReference type="RefSeq" id="WP_134523026.1">
    <property type="nucleotide sequence ID" value="NZ_SOHH01000056.1"/>
</dbReference>
<dbReference type="OrthoDB" id="9768989at2"/>
<evidence type="ECO:0000259" key="1">
    <source>
        <dbReference type="Pfam" id="PF00082"/>
    </source>
</evidence>
<comment type="caution">
    <text evidence="2">The sequence shown here is derived from an EMBL/GenBank/DDBJ whole genome shotgun (WGS) entry which is preliminary data.</text>
</comment>
<dbReference type="InterPro" id="IPR036852">
    <property type="entry name" value="Peptidase_S8/S53_dom_sf"/>
</dbReference>
<protein>
    <submittedName>
        <fullName evidence="2">S8 family peptidase</fullName>
    </submittedName>
</protein>
<dbReference type="Pfam" id="PF00082">
    <property type="entry name" value="Peptidase_S8"/>
    <property type="match status" value="1"/>
</dbReference>
<dbReference type="InterPro" id="IPR000209">
    <property type="entry name" value="Peptidase_S8/S53_dom"/>
</dbReference>
<dbReference type="Gene3D" id="3.40.50.200">
    <property type="entry name" value="Peptidase S8/S53 domain"/>
    <property type="match status" value="1"/>
</dbReference>
<evidence type="ECO:0000313" key="3">
    <source>
        <dbReference type="Proteomes" id="UP000298313"/>
    </source>
</evidence>
<gene>
    <name evidence="2" type="ORF">E3T48_06500</name>
</gene>
<organism evidence="2 3">
    <name type="scientific">Cryobacterium fucosi</name>
    <dbReference type="NCBI Taxonomy" id="1259157"/>
    <lineage>
        <taxon>Bacteria</taxon>
        <taxon>Bacillati</taxon>
        <taxon>Actinomycetota</taxon>
        <taxon>Actinomycetes</taxon>
        <taxon>Micrococcales</taxon>
        <taxon>Microbacteriaceae</taxon>
        <taxon>Cryobacterium</taxon>
    </lineage>
</organism>
<dbReference type="InterPro" id="IPR034074">
    <property type="entry name" value="Y4bN_pept_dom"/>
</dbReference>
<dbReference type="GO" id="GO:0004252">
    <property type="term" value="F:serine-type endopeptidase activity"/>
    <property type="evidence" value="ECO:0007669"/>
    <property type="project" value="InterPro"/>
</dbReference>
<dbReference type="Proteomes" id="UP000298313">
    <property type="component" value="Unassembled WGS sequence"/>
</dbReference>
<dbReference type="SUPFAM" id="SSF52743">
    <property type="entry name" value="Subtilisin-like"/>
    <property type="match status" value="1"/>
</dbReference>
<evidence type="ECO:0000313" key="2">
    <source>
        <dbReference type="EMBL" id="TFD79213.1"/>
    </source>
</evidence>
<reference evidence="2 3" key="1">
    <citation type="submission" date="2019-03" db="EMBL/GenBank/DDBJ databases">
        <title>Genomics of glacier-inhabiting Cryobacterium strains.</title>
        <authorList>
            <person name="Liu Q."/>
            <person name="Xin Y.-H."/>
        </authorList>
    </citation>
    <scope>NUCLEOTIDE SEQUENCE [LARGE SCALE GENOMIC DNA]</scope>
    <source>
        <strain evidence="2 3">Hh4</strain>
    </source>
</reference>
<keyword evidence="3" id="KW-1185">Reference proteome</keyword>